<accession>X1N730</accession>
<keyword evidence="1" id="KW-0812">Transmembrane</keyword>
<keyword evidence="1" id="KW-0472">Membrane</keyword>
<evidence type="ECO:0000256" key="1">
    <source>
        <dbReference type="SAM" id="Phobius"/>
    </source>
</evidence>
<proteinExistence type="predicted"/>
<reference evidence="2" key="1">
    <citation type="journal article" date="2014" name="Front. Microbiol.">
        <title>High frequency of phylogenetically diverse reductive dehalogenase-homologous genes in deep subseafloor sedimentary metagenomes.</title>
        <authorList>
            <person name="Kawai M."/>
            <person name="Futagami T."/>
            <person name="Toyoda A."/>
            <person name="Takaki Y."/>
            <person name="Nishi S."/>
            <person name="Hori S."/>
            <person name="Arai W."/>
            <person name="Tsubouchi T."/>
            <person name="Morono Y."/>
            <person name="Uchiyama I."/>
            <person name="Ito T."/>
            <person name="Fujiyama A."/>
            <person name="Inagaki F."/>
            <person name="Takami H."/>
        </authorList>
    </citation>
    <scope>NUCLEOTIDE SEQUENCE</scope>
    <source>
        <strain evidence="2">Expedition CK06-06</strain>
    </source>
</reference>
<name>X1N730_9ZZZZ</name>
<protein>
    <submittedName>
        <fullName evidence="2">Uncharacterized protein</fullName>
    </submittedName>
</protein>
<dbReference type="AlphaFoldDB" id="X1N730"/>
<feature type="transmembrane region" description="Helical" evidence="1">
    <location>
        <begin position="123"/>
        <end position="142"/>
    </location>
</feature>
<dbReference type="EMBL" id="BARV01028988">
    <property type="protein sequence ID" value="GAI39827.1"/>
    <property type="molecule type" value="Genomic_DNA"/>
</dbReference>
<feature type="transmembrane region" description="Helical" evidence="1">
    <location>
        <begin position="96"/>
        <end position="117"/>
    </location>
</feature>
<feature type="transmembrane region" description="Helical" evidence="1">
    <location>
        <begin position="31"/>
        <end position="48"/>
    </location>
</feature>
<organism evidence="2">
    <name type="scientific">marine sediment metagenome</name>
    <dbReference type="NCBI Taxonomy" id="412755"/>
    <lineage>
        <taxon>unclassified sequences</taxon>
        <taxon>metagenomes</taxon>
        <taxon>ecological metagenomes</taxon>
    </lineage>
</organism>
<evidence type="ECO:0000313" key="2">
    <source>
        <dbReference type="EMBL" id="GAI39827.1"/>
    </source>
</evidence>
<feature type="transmembrane region" description="Helical" evidence="1">
    <location>
        <begin position="7"/>
        <end position="25"/>
    </location>
</feature>
<keyword evidence="1" id="KW-1133">Transmembrane helix</keyword>
<feature type="non-terminal residue" evidence="2">
    <location>
        <position position="1"/>
    </location>
</feature>
<gene>
    <name evidence="2" type="ORF">S06H3_46297</name>
</gene>
<comment type="caution">
    <text evidence="2">The sequence shown here is derived from an EMBL/GenBank/DDBJ whole genome shotgun (WGS) entry which is preliminary data.</text>
</comment>
<sequence length="156" mass="17501">RRKKEKAYYTITGLAFLMFLVIGLALLNQALLAFIVLIAGGVFSAVMLPKMMYLYRQEIVEATHETDVSAPLRIRDFLSWANVIKLERMYGINKAMLIYSLLNTGGIAALMLGFNILGIVTPVMAVGYTILGGIFSIIHFHYQIRKAVKQNTLQKD</sequence>